<dbReference type="GO" id="GO:0003676">
    <property type="term" value="F:nucleic acid binding"/>
    <property type="evidence" value="ECO:0007669"/>
    <property type="project" value="InterPro"/>
</dbReference>
<protein>
    <submittedName>
        <fullName evidence="5">Putative 38.1 kDa protein</fullName>
    </submittedName>
</protein>
<keyword evidence="1" id="KW-0540">Nuclease</keyword>
<dbReference type="SMART" id="SM00318">
    <property type="entry name" value="SNc"/>
    <property type="match status" value="1"/>
</dbReference>
<dbReference type="PANTHER" id="PTHR12302">
    <property type="entry name" value="EBNA2 BINDING PROTEIN P100"/>
    <property type="match status" value="1"/>
</dbReference>
<dbReference type="GO" id="GO:0016787">
    <property type="term" value="F:hydrolase activity"/>
    <property type="evidence" value="ECO:0007669"/>
    <property type="project" value="UniProtKB-KW"/>
</dbReference>
<proteinExistence type="predicted"/>
<sequence length="335" mass="37731">MGNALRFLCGSYQRPAAAEEPQALGPHGVTVESVGVSALAQDLLHFHVTSEVPRGLSKYVSSSKKAQITWYKQLLKAWSEAKPPPKSPEEAATLIIRALQKLQKANLEGLLAFYGLPLPQTTEEIFEVPPSWPQGVKFELQTLPVDQKAIGDGDGFTVYVSAVVPREAASLPQEVKEAATRRANAQAVKDFKQAKTIQEHVIAAGYRFLKVPNQGEILARKYRIRLRGIDAPEVGMPYGKEAKEELVKMIQGECLKILVYGEDKYGRCVGDVYCNGVFIQEHLLKRGCAWHYIAFDQRPEFAMWEKEARHGRKGLWSLPEPEKPWEWRKQRRNCH</sequence>
<evidence type="ECO:0000313" key="5">
    <source>
        <dbReference type="EMBL" id="PKA51873.1"/>
    </source>
</evidence>
<feature type="domain" description="TNase-like" evidence="4">
    <location>
        <begin position="150"/>
        <end position="318"/>
    </location>
</feature>
<dbReference type="InterPro" id="IPR035437">
    <property type="entry name" value="SNase_OB-fold_sf"/>
</dbReference>
<evidence type="ECO:0000256" key="3">
    <source>
        <dbReference type="ARBA" id="ARBA00022801"/>
    </source>
</evidence>
<organism evidence="5 6">
    <name type="scientific">Apostasia shenzhenica</name>
    <dbReference type="NCBI Taxonomy" id="1088818"/>
    <lineage>
        <taxon>Eukaryota</taxon>
        <taxon>Viridiplantae</taxon>
        <taxon>Streptophyta</taxon>
        <taxon>Embryophyta</taxon>
        <taxon>Tracheophyta</taxon>
        <taxon>Spermatophyta</taxon>
        <taxon>Magnoliopsida</taxon>
        <taxon>Liliopsida</taxon>
        <taxon>Asparagales</taxon>
        <taxon>Orchidaceae</taxon>
        <taxon>Apostasioideae</taxon>
        <taxon>Apostasia</taxon>
    </lineage>
</organism>
<dbReference type="Gene3D" id="2.40.50.90">
    <property type="match status" value="1"/>
</dbReference>
<reference evidence="5 6" key="1">
    <citation type="journal article" date="2017" name="Nature">
        <title>The Apostasia genome and the evolution of orchids.</title>
        <authorList>
            <person name="Zhang G.Q."/>
            <person name="Liu K.W."/>
            <person name="Li Z."/>
            <person name="Lohaus R."/>
            <person name="Hsiao Y.Y."/>
            <person name="Niu S.C."/>
            <person name="Wang J.Y."/>
            <person name="Lin Y.C."/>
            <person name="Xu Q."/>
            <person name="Chen L.J."/>
            <person name="Yoshida K."/>
            <person name="Fujiwara S."/>
            <person name="Wang Z.W."/>
            <person name="Zhang Y.Q."/>
            <person name="Mitsuda N."/>
            <person name="Wang M."/>
            <person name="Liu G.H."/>
            <person name="Pecoraro L."/>
            <person name="Huang H.X."/>
            <person name="Xiao X.J."/>
            <person name="Lin M."/>
            <person name="Wu X.Y."/>
            <person name="Wu W.L."/>
            <person name="Chen Y.Y."/>
            <person name="Chang S.B."/>
            <person name="Sakamoto S."/>
            <person name="Ohme-Takagi M."/>
            <person name="Yagi M."/>
            <person name="Zeng S.J."/>
            <person name="Shen C.Y."/>
            <person name="Yeh C.M."/>
            <person name="Luo Y.B."/>
            <person name="Tsai W.C."/>
            <person name="Van de Peer Y."/>
            <person name="Liu Z.J."/>
        </authorList>
    </citation>
    <scope>NUCLEOTIDE SEQUENCE [LARGE SCALE GENOMIC DNA]</scope>
    <source>
        <strain evidence="6">cv. Shenzhen</strain>
        <tissue evidence="5">Stem</tissue>
    </source>
</reference>
<dbReference type="PANTHER" id="PTHR12302:SF3">
    <property type="entry name" value="SERINE_THREONINE-PROTEIN KINASE 31"/>
    <property type="match status" value="1"/>
</dbReference>
<dbReference type="AlphaFoldDB" id="A0A2I0A8I4"/>
<keyword evidence="2" id="KW-0255">Endonuclease</keyword>
<evidence type="ECO:0000256" key="2">
    <source>
        <dbReference type="ARBA" id="ARBA00022759"/>
    </source>
</evidence>
<dbReference type="InterPro" id="IPR002071">
    <property type="entry name" value="Thermonucl_AS"/>
</dbReference>
<evidence type="ECO:0000256" key="1">
    <source>
        <dbReference type="ARBA" id="ARBA00022722"/>
    </source>
</evidence>
<dbReference type="OrthoDB" id="430293at2759"/>
<dbReference type="PROSITE" id="PS50830">
    <property type="entry name" value="TNASE_3"/>
    <property type="match status" value="1"/>
</dbReference>
<dbReference type="Pfam" id="PF00565">
    <property type="entry name" value="SNase"/>
    <property type="match status" value="1"/>
</dbReference>
<keyword evidence="3" id="KW-0378">Hydrolase</keyword>
<dbReference type="PROSITE" id="PS01284">
    <property type="entry name" value="TNASE_2"/>
    <property type="match status" value="1"/>
</dbReference>
<name>A0A2I0A8I4_9ASPA</name>
<dbReference type="GO" id="GO:0005737">
    <property type="term" value="C:cytoplasm"/>
    <property type="evidence" value="ECO:0007669"/>
    <property type="project" value="TreeGrafter"/>
</dbReference>
<dbReference type="InterPro" id="IPR016071">
    <property type="entry name" value="Staphylococal_nuclease_OB-fold"/>
</dbReference>
<dbReference type="STRING" id="1088818.A0A2I0A8I4"/>
<dbReference type="Proteomes" id="UP000236161">
    <property type="component" value="Unassembled WGS sequence"/>
</dbReference>
<gene>
    <name evidence="5" type="ORF">AXF42_Ash008102</name>
</gene>
<keyword evidence="6" id="KW-1185">Reference proteome</keyword>
<evidence type="ECO:0000259" key="4">
    <source>
        <dbReference type="PROSITE" id="PS50830"/>
    </source>
</evidence>
<accession>A0A2I0A8I4</accession>
<evidence type="ECO:0000313" key="6">
    <source>
        <dbReference type="Proteomes" id="UP000236161"/>
    </source>
</evidence>
<dbReference type="EMBL" id="KZ452012">
    <property type="protein sequence ID" value="PKA51873.1"/>
    <property type="molecule type" value="Genomic_DNA"/>
</dbReference>
<dbReference type="SUPFAM" id="SSF50199">
    <property type="entry name" value="Staphylococcal nuclease"/>
    <property type="match status" value="1"/>
</dbReference>
<dbReference type="GO" id="GO:0004519">
    <property type="term" value="F:endonuclease activity"/>
    <property type="evidence" value="ECO:0007669"/>
    <property type="project" value="UniProtKB-KW"/>
</dbReference>